<evidence type="ECO:0000313" key="3">
    <source>
        <dbReference type="Proteomes" id="UP000700596"/>
    </source>
</evidence>
<comment type="caution">
    <text evidence="2">The sequence shown here is derived from an EMBL/GenBank/DDBJ whole genome shotgun (WGS) entry which is preliminary data.</text>
</comment>
<dbReference type="Proteomes" id="UP000700596">
    <property type="component" value="Unassembled WGS sequence"/>
</dbReference>
<dbReference type="InterPro" id="IPR038305">
    <property type="entry name" value="HeLo_sf"/>
</dbReference>
<dbReference type="EMBL" id="JAGMWT010000001">
    <property type="protein sequence ID" value="KAH7138413.1"/>
    <property type="molecule type" value="Genomic_DNA"/>
</dbReference>
<dbReference type="GO" id="GO:0005524">
    <property type="term" value="F:ATP binding"/>
    <property type="evidence" value="ECO:0007669"/>
    <property type="project" value="InterPro"/>
</dbReference>
<dbReference type="PANTHER" id="PTHR37542:SF1">
    <property type="entry name" value="PRION-INHIBITION AND PROPAGATION HELO DOMAIN-CONTAINING PROTEIN"/>
    <property type="match status" value="1"/>
</dbReference>
<dbReference type="Gene3D" id="1.10.510.10">
    <property type="entry name" value="Transferase(Phosphotransferase) domain 1"/>
    <property type="match status" value="1"/>
</dbReference>
<dbReference type="OrthoDB" id="1911848at2759"/>
<reference evidence="2" key="1">
    <citation type="journal article" date="2021" name="Nat. Commun.">
        <title>Genetic determinants of endophytism in the Arabidopsis root mycobiome.</title>
        <authorList>
            <person name="Mesny F."/>
            <person name="Miyauchi S."/>
            <person name="Thiergart T."/>
            <person name="Pickel B."/>
            <person name="Atanasova L."/>
            <person name="Karlsson M."/>
            <person name="Huettel B."/>
            <person name="Barry K.W."/>
            <person name="Haridas S."/>
            <person name="Chen C."/>
            <person name="Bauer D."/>
            <person name="Andreopoulos W."/>
            <person name="Pangilinan J."/>
            <person name="LaButti K."/>
            <person name="Riley R."/>
            <person name="Lipzen A."/>
            <person name="Clum A."/>
            <person name="Drula E."/>
            <person name="Henrissat B."/>
            <person name="Kohler A."/>
            <person name="Grigoriev I.V."/>
            <person name="Martin F.M."/>
            <person name="Hacquard S."/>
        </authorList>
    </citation>
    <scope>NUCLEOTIDE SEQUENCE</scope>
    <source>
        <strain evidence="2">MPI-CAGE-CH-0243</strain>
    </source>
</reference>
<dbReference type="Pfam" id="PF14479">
    <property type="entry name" value="HeLo"/>
    <property type="match status" value="1"/>
</dbReference>
<dbReference type="AlphaFoldDB" id="A0A9P9EJ43"/>
<dbReference type="PANTHER" id="PTHR37542">
    <property type="entry name" value="HELO DOMAIN-CONTAINING PROTEIN-RELATED"/>
    <property type="match status" value="1"/>
</dbReference>
<gene>
    <name evidence="2" type="ORF">B0J11DRAFT_14689</name>
</gene>
<proteinExistence type="predicted"/>
<dbReference type="Gene3D" id="1.20.120.1020">
    <property type="entry name" value="Prion-inhibition and propagation, HeLo domain"/>
    <property type="match status" value="1"/>
</dbReference>
<keyword evidence="3" id="KW-1185">Reference proteome</keyword>
<dbReference type="SUPFAM" id="SSF56112">
    <property type="entry name" value="Protein kinase-like (PK-like)"/>
    <property type="match status" value="1"/>
</dbReference>
<dbReference type="Pfam" id="PF07714">
    <property type="entry name" value="PK_Tyr_Ser-Thr"/>
    <property type="match status" value="1"/>
</dbReference>
<accession>A0A9P9EJ43</accession>
<dbReference type="GO" id="GO:0004672">
    <property type="term" value="F:protein kinase activity"/>
    <property type="evidence" value="ECO:0007669"/>
    <property type="project" value="InterPro"/>
</dbReference>
<dbReference type="InterPro" id="IPR001245">
    <property type="entry name" value="Ser-Thr/Tyr_kinase_cat_dom"/>
</dbReference>
<dbReference type="InterPro" id="IPR011009">
    <property type="entry name" value="Kinase-like_dom_sf"/>
</dbReference>
<keyword evidence="2" id="KW-0034">Amyloid</keyword>
<sequence length="581" mass="66486">MDVFHLFSACIKGCRLLADAHGMPKEYEYLRHRLKLEELKLLDWWLSRSSHSVDDFCVPEDQVHERQQTIVECLKHIKNLTFEIGLVSDRYGLSIKASDSDTAESNSTSSLLSILPEHGGQKELRLKALDYADKTWKTYPRRVRWASFDAKKFEGLILRFTGLNDAMLQLLQREERQRHTKLQENTHMQVLRVHNQLDEINLLLRSLRLDEGRMEFEPKRVSTFEHITELKALNAVFDLENVTGPDHIAREPKQTTCSPIGLDMNQLHLRSEARSNGSGTQRDAGQYGSSSVWVEWRNIEEHMPSVSFSRIQHRLSSLSFLLTTAQSSSKLQLPPCMGFVSDPNMNRVGLVFESPCAEKPLVPQSLFSMLQHNKKPSLSLRIKMAKDLANTVQYLHATNWLHKGLRSDNILFPSLLDQDSLAFWLSGFDYSRPMNDEVTELASKDRAHELYRHPDVQFDVPRDGPYGFKNFHDVYSLGVVLFEIGIWQPVNQFLGISLNQRILRPAIRGVRGSLLNESSFSELQGETGDRFAQAVKQCLAAEYARSTVLTENYTTEDESSRHAFEEDPLSVAISILDKIMV</sequence>
<feature type="domain" description="Protein kinase" evidence="1">
    <location>
        <begin position="267"/>
        <end position="565"/>
    </location>
</feature>
<dbReference type="InterPro" id="IPR000719">
    <property type="entry name" value="Prot_kinase_dom"/>
</dbReference>
<dbReference type="InterPro" id="IPR029498">
    <property type="entry name" value="HeLo_dom"/>
</dbReference>
<keyword evidence="2" id="KW-0640">Prion</keyword>
<protein>
    <submittedName>
        <fullName evidence="2">Prion-inhibition and propagation-domain-containing protein</fullName>
    </submittedName>
</protein>
<organism evidence="2 3">
    <name type="scientific">Dendryphion nanum</name>
    <dbReference type="NCBI Taxonomy" id="256645"/>
    <lineage>
        <taxon>Eukaryota</taxon>
        <taxon>Fungi</taxon>
        <taxon>Dikarya</taxon>
        <taxon>Ascomycota</taxon>
        <taxon>Pezizomycotina</taxon>
        <taxon>Dothideomycetes</taxon>
        <taxon>Pleosporomycetidae</taxon>
        <taxon>Pleosporales</taxon>
        <taxon>Torulaceae</taxon>
        <taxon>Dendryphion</taxon>
    </lineage>
</organism>
<evidence type="ECO:0000259" key="1">
    <source>
        <dbReference type="PROSITE" id="PS50011"/>
    </source>
</evidence>
<evidence type="ECO:0000313" key="2">
    <source>
        <dbReference type="EMBL" id="KAH7138413.1"/>
    </source>
</evidence>
<dbReference type="PROSITE" id="PS50011">
    <property type="entry name" value="PROTEIN_KINASE_DOM"/>
    <property type="match status" value="1"/>
</dbReference>
<name>A0A9P9EJ43_9PLEO</name>